<accession>A0A5B7JC53</accession>
<reference evidence="1 2" key="1">
    <citation type="submission" date="2019-05" db="EMBL/GenBank/DDBJ databases">
        <title>Another draft genome of Portunus trituberculatus and its Hox gene families provides insights of decapod evolution.</title>
        <authorList>
            <person name="Jeong J.-H."/>
            <person name="Song I."/>
            <person name="Kim S."/>
            <person name="Choi T."/>
            <person name="Kim D."/>
            <person name="Ryu S."/>
            <person name="Kim W."/>
        </authorList>
    </citation>
    <scope>NUCLEOTIDE SEQUENCE [LARGE SCALE GENOMIC DNA]</scope>
    <source>
        <tissue evidence="1">Muscle</tissue>
    </source>
</reference>
<comment type="caution">
    <text evidence="1">The sequence shown here is derived from an EMBL/GenBank/DDBJ whole genome shotgun (WGS) entry which is preliminary data.</text>
</comment>
<name>A0A5B7JC53_PORTR</name>
<evidence type="ECO:0000313" key="2">
    <source>
        <dbReference type="Proteomes" id="UP000324222"/>
    </source>
</evidence>
<dbReference type="AlphaFoldDB" id="A0A5B7JC53"/>
<organism evidence="1 2">
    <name type="scientific">Portunus trituberculatus</name>
    <name type="common">Swimming crab</name>
    <name type="synonym">Neptunus trituberculatus</name>
    <dbReference type="NCBI Taxonomy" id="210409"/>
    <lineage>
        <taxon>Eukaryota</taxon>
        <taxon>Metazoa</taxon>
        <taxon>Ecdysozoa</taxon>
        <taxon>Arthropoda</taxon>
        <taxon>Crustacea</taxon>
        <taxon>Multicrustacea</taxon>
        <taxon>Malacostraca</taxon>
        <taxon>Eumalacostraca</taxon>
        <taxon>Eucarida</taxon>
        <taxon>Decapoda</taxon>
        <taxon>Pleocyemata</taxon>
        <taxon>Brachyura</taxon>
        <taxon>Eubrachyura</taxon>
        <taxon>Portunoidea</taxon>
        <taxon>Portunidae</taxon>
        <taxon>Portuninae</taxon>
        <taxon>Portunus</taxon>
    </lineage>
</organism>
<sequence length="140" mass="15825">MAQLQSTYDTRILNSIYTTQVAAEMQREYGSDEVAARWQWDSSNAVWLNWGWTGDGLTADRGLCKSDQNHVDQLISEIIIAGQSTYDFWQHWKFPLAATGIIANRQRITTTIFTPSCHCNTTPSPCNSHPNYLSSLLSHV</sequence>
<dbReference type="Proteomes" id="UP000324222">
    <property type="component" value="Unassembled WGS sequence"/>
</dbReference>
<protein>
    <submittedName>
        <fullName evidence="1">Uncharacterized protein</fullName>
    </submittedName>
</protein>
<keyword evidence="2" id="KW-1185">Reference proteome</keyword>
<evidence type="ECO:0000313" key="1">
    <source>
        <dbReference type="EMBL" id="MPC90528.1"/>
    </source>
</evidence>
<proteinExistence type="predicted"/>
<dbReference type="EMBL" id="VSRR010084671">
    <property type="protein sequence ID" value="MPC90528.1"/>
    <property type="molecule type" value="Genomic_DNA"/>
</dbReference>
<gene>
    <name evidence="1" type="ORF">E2C01_085519</name>
</gene>